<name>K1SCA0_9ZZZZ</name>
<dbReference type="AlphaFoldDB" id="K1SCA0"/>
<organism evidence="1">
    <name type="scientific">human gut metagenome</name>
    <dbReference type="NCBI Taxonomy" id="408170"/>
    <lineage>
        <taxon>unclassified sequences</taxon>
        <taxon>metagenomes</taxon>
        <taxon>organismal metagenomes</taxon>
    </lineage>
</organism>
<reference evidence="1" key="1">
    <citation type="journal article" date="2013" name="Environ. Microbiol.">
        <title>Microbiota from the distal guts of lean and obese adolescents exhibit partial functional redundancy besides clear differences in community structure.</title>
        <authorList>
            <person name="Ferrer M."/>
            <person name="Ruiz A."/>
            <person name="Lanza F."/>
            <person name="Haange S.B."/>
            <person name="Oberbach A."/>
            <person name="Till H."/>
            <person name="Bargiela R."/>
            <person name="Campoy C."/>
            <person name="Segura M.T."/>
            <person name="Richter M."/>
            <person name="von Bergen M."/>
            <person name="Seifert J."/>
            <person name="Suarez A."/>
        </authorList>
    </citation>
    <scope>NUCLEOTIDE SEQUENCE</scope>
</reference>
<comment type="caution">
    <text evidence="1">The sequence shown here is derived from an EMBL/GenBank/DDBJ whole genome shotgun (WGS) entry which is preliminary data.</text>
</comment>
<dbReference type="EMBL" id="AJWY01011334">
    <property type="protein sequence ID" value="EKC53044.1"/>
    <property type="molecule type" value="Genomic_DNA"/>
</dbReference>
<proteinExistence type="predicted"/>
<accession>K1SCA0</accession>
<evidence type="ECO:0000313" key="1">
    <source>
        <dbReference type="EMBL" id="EKC53044.1"/>
    </source>
</evidence>
<protein>
    <submittedName>
        <fullName evidence="1">Phage/plasmid primase, P4 family</fullName>
    </submittedName>
</protein>
<sequence>MDMERKGVQSYQSQLYVRFLCFGNGALTALHDKSDGFFRRQIVLTTKDRPAGRADDPFLVDKLLREKEGIFLWCLEGLHRLIGNNYQFSISGKARENMETVKRSSNNVIEFLQSEGYIRFRADSEASSKAIYEAYTRWCDDNAQKPMSANRVSSELAQNERLYNVEATNNVHVGGKRVRGFMGIEVVNPLPY</sequence>
<gene>
    <name evidence="1" type="ORF">LEA_16578</name>
</gene>